<sequence length="521" mass="59367">MEDKIDNLVAKTTANQGVGPLSDRSHPSSTTQPPNTPDPVSPISAFTPSRLGSVQIRQELAIPERHCTAPQHLLTWSCSPLTLSDRELRYPFDLEIKQARLRKTTAAPVCLSRNMSEVSSSWLSAISLSQLRDLANLYFTHFHPQCLILDEDNFYHHHLSRILRVGFDDSLSSCVYFPLVPLSRVRLMAEWAQSDSATDMLEFEAGLSFFNLACNIFRDVEDVSWESVQRLLLIAVYDHWRFISKACLTVIILLPLEEQLRAHHCQLYWIAYLQESQILVEFEFPSSGLSGLESSVPLPLLPDPGIDPRQKEYQFFLLALVSMRRLLNRIHSHLYNQERLVTPTPSVLYELNRQIEEWKQCLPSSFQFSDFILSNEVRIASQTDKRSMQERLKGHLKARYNAAKTILYRPHVHRVIHSSRIDASDYEVECAKTAIASALIGILHGGIMHEPFQLLLFPINSWRTIQIQMIQRTEVSGLAAALLPDGWEVIDRVQAIIVDAASPFSPTITRDYEIIQSLIEA</sequence>
<gene>
    <name evidence="2" type="ORF">CGXH109_LOCUS1146</name>
</gene>
<comment type="caution">
    <text evidence="2">The sequence shown here is derived from an EMBL/GenBank/DDBJ whole genome shotgun (WGS) entry which is preliminary data.</text>
</comment>
<protein>
    <submittedName>
        <fullName evidence="2">Uncharacterized protein</fullName>
    </submittedName>
</protein>
<dbReference type="CDD" id="cd12148">
    <property type="entry name" value="fungal_TF_MHR"/>
    <property type="match status" value="1"/>
</dbReference>
<keyword evidence="3" id="KW-1185">Reference proteome</keyword>
<name>A0A9W4W377_9PEZI</name>
<evidence type="ECO:0000313" key="3">
    <source>
        <dbReference type="Proteomes" id="UP001152533"/>
    </source>
</evidence>
<dbReference type="AlphaFoldDB" id="A0A9W4W377"/>
<dbReference type="Proteomes" id="UP001152533">
    <property type="component" value="Unassembled WGS sequence"/>
</dbReference>
<evidence type="ECO:0000313" key="2">
    <source>
        <dbReference type="EMBL" id="CAI0641127.1"/>
    </source>
</evidence>
<feature type="region of interest" description="Disordered" evidence="1">
    <location>
        <begin position="1"/>
        <end position="44"/>
    </location>
</feature>
<feature type="non-terminal residue" evidence="2">
    <location>
        <position position="1"/>
    </location>
</feature>
<accession>A0A9W4W377</accession>
<organism evidence="2 3">
    <name type="scientific">Colletotrichum noveboracense</name>
    <dbReference type="NCBI Taxonomy" id="2664923"/>
    <lineage>
        <taxon>Eukaryota</taxon>
        <taxon>Fungi</taxon>
        <taxon>Dikarya</taxon>
        <taxon>Ascomycota</taxon>
        <taxon>Pezizomycotina</taxon>
        <taxon>Sordariomycetes</taxon>
        <taxon>Hypocreomycetidae</taxon>
        <taxon>Glomerellales</taxon>
        <taxon>Glomerellaceae</taxon>
        <taxon>Colletotrichum</taxon>
        <taxon>Colletotrichum gloeosporioides species complex</taxon>
    </lineage>
</organism>
<dbReference type="EMBL" id="CAMGZC010000004">
    <property type="protein sequence ID" value="CAI0641127.1"/>
    <property type="molecule type" value="Genomic_DNA"/>
</dbReference>
<evidence type="ECO:0000256" key="1">
    <source>
        <dbReference type="SAM" id="MobiDB-lite"/>
    </source>
</evidence>
<reference evidence="2" key="1">
    <citation type="submission" date="2022-08" db="EMBL/GenBank/DDBJ databases">
        <authorList>
            <person name="Giroux E."/>
            <person name="Giroux E."/>
        </authorList>
    </citation>
    <scope>NUCLEOTIDE SEQUENCE</scope>
    <source>
        <strain evidence="2">H1091258</strain>
    </source>
</reference>
<proteinExistence type="predicted"/>
<dbReference type="InterPro" id="IPR053181">
    <property type="entry name" value="EcdB-like_regulator"/>
</dbReference>
<dbReference type="PANTHER" id="PTHR47785">
    <property type="entry name" value="ZN(II)2CYS6 TRANSCRIPTION FACTOR (EUROFUNG)-RELATED-RELATED"/>
    <property type="match status" value="1"/>
</dbReference>
<dbReference type="PANTHER" id="PTHR47785:SF6">
    <property type="entry name" value="ZN(II)2CYS6 TRANSCRIPTION FACTOR (EUROFUNG)"/>
    <property type="match status" value="1"/>
</dbReference>